<feature type="region of interest" description="Disordered" evidence="7">
    <location>
        <begin position="577"/>
        <end position="596"/>
    </location>
</feature>
<dbReference type="Gene3D" id="3.30.200.20">
    <property type="entry name" value="Phosphorylase Kinase, domain 1"/>
    <property type="match status" value="1"/>
</dbReference>
<dbReference type="PRINTS" id="PR00109">
    <property type="entry name" value="TYRKINASE"/>
</dbReference>
<gene>
    <name evidence="9" type="ORF">CEUSTIGMA_g5321.t1</name>
</gene>
<dbReference type="Pfam" id="PF00069">
    <property type="entry name" value="Pkinase"/>
    <property type="match status" value="1"/>
</dbReference>
<keyword evidence="10" id="KW-1185">Reference proteome</keyword>
<feature type="binding site" evidence="6">
    <location>
        <position position="528"/>
    </location>
    <ligand>
        <name>ATP</name>
        <dbReference type="ChEBI" id="CHEBI:30616"/>
    </ligand>
</feature>
<dbReference type="PANTHER" id="PTHR44329:SF214">
    <property type="entry name" value="PROTEIN KINASE DOMAIN-CONTAINING PROTEIN"/>
    <property type="match status" value="1"/>
</dbReference>
<evidence type="ECO:0000259" key="8">
    <source>
        <dbReference type="PROSITE" id="PS50011"/>
    </source>
</evidence>
<dbReference type="SUPFAM" id="SSF56112">
    <property type="entry name" value="Protein kinase-like (PK-like)"/>
    <property type="match status" value="1"/>
</dbReference>
<evidence type="ECO:0000256" key="5">
    <source>
        <dbReference type="ARBA" id="ARBA00022840"/>
    </source>
</evidence>
<keyword evidence="2" id="KW-0808">Transferase</keyword>
<dbReference type="InterPro" id="IPR000719">
    <property type="entry name" value="Prot_kinase_dom"/>
</dbReference>
<feature type="domain" description="Protein kinase" evidence="8">
    <location>
        <begin position="501"/>
        <end position="819"/>
    </location>
</feature>
<evidence type="ECO:0000256" key="1">
    <source>
        <dbReference type="ARBA" id="ARBA00022527"/>
    </source>
</evidence>
<protein>
    <recommendedName>
        <fullName evidence="8">Protein kinase domain-containing protein</fullName>
    </recommendedName>
</protein>
<proteinExistence type="predicted"/>
<evidence type="ECO:0000256" key="2">
    <source>
        <dbReference type="ARBA" id="ARBA00022679"/>
    </source>
</evidence>
<sequence length="1039" mass="114525">MENLQAQLAAALQELNECKQTLKSCQILNELQALRLQRCHCQTIGGHAVGSGAETSPTVLSDQFAPHGYVQPFEAHLKDLARTADEHDMSVTIYRFSELKPGEDLQQHIHRQCSTSCCPGPWQENTLQFVSDRTVREIGLPSCREAESVSLNFWKGVYDSMTGAMEAQLPEARQWQSHMRNVVSGDFSPYLFRHIWRYKNVPQTCVRNQIEMSFILKGPEGQRYWGLLRQAIQTGSDLQWTMGLRELQLQQHTPMSMTVLNRDTGRILFQNALSTAMIGAHGTYNLDPSLSQDENTSYGKRFKVLALTLKLRADGHVSTALTIIPRRMRDHCPDDFSYIHLLLDNHQDMIKQLKNMGSRQVFRTRLGITNPILRSFMGLEAGREAHHDVQITMNEDPVNCQKTYIVAQMDVTETVLAKHELQIAHDQLAEERDRMDTLLQRQHDLIECLGKIGGVDGTLGGTGSSKVGSLNQRPMSLAASALMDSVRQHVREGADKPQDGIQIQELLGEGSFGKVYKALWKGTVVAVKSMVFSKQMSNVEKHERMAIMEAAISSSLSHPNIVQTYTYSLRSITDGSDRGCSGSQSDMEGSAGTAKHPDGIQVASWRASSLKPAHIHKTGFEVQLVLEYCQHGSLRSLLDSGAFVDADSGRLNRLAVLEVASDIARGMLHLHTQNIVHSDLKSHNVMLTSGGVNVCGLLAKVADFGLSVKMDQTETHVSKCFQGTLTHMSPEMILSGYQSKAGDVYSFGITLWELWTGERPYKGFPEALLGHQVTQEHLRPVFPAETPAAYKELAMRCWDESPTKRPDFSEVLDALQTMVQTSMTDTQCNIGKVDPERAAAQAAAKRDRQLDFAHLVALNNDLDAVGLSASSFQPINHAKSPSLIAMPPSRGDQALSTGTSVRNYAAMQVANGQLGPTIAVLDPPRILEQEEMQLAMAVAHDQAETEHPASMNKTGRTTEGMYVKGVNECSLSRTTPELQIGVLLTKGDSHAPLGSNQATTVGQTGVAVTTSAGTESRSKKGPGRSRSFWTCFSARTEPI</sequence>
<dbReference type="InterPro" id="IPR051681">
    <property type="entry name" value="Ser/Thr_Kinases-Pseudokinases"/>
</dbReference>
<evidence type="ECO:0000256" key="7">
    <source>
        <dbReference type="SAM" id="MobiDB-lite"/>
    </source>
</evidence>
<dbReference type="PROSITE" id="PS50011">
    <property type="entry name" value="PROTEIN_KINASE_DOM"/>
    <property type="match status" value="1"/>
</dbReference>
<accession>A0A250X4N6</accession>
<evidence type="ECO:0000313" key="9">
    <source>
        <dbReference type="EMBL" id="GAX77879.1"/>
    </source>
</evidence>
<reference evidence="9 10" key="1">
    <citation type="submission" date="2017-08" db="EMBL/GenBank/DDBJ databases">
        <title>Acidophilic green algal genome provides insights into adaptation to an acidic environment.</title>
        <authorList>
            <person name="Hirooka S."/>
            <person name="Hirose Y."/>
            <person name="Kanesaki Y."/>
            <person name="Higuchi S."/>
            <person name="Fujiwara T."/>
            <person name="Onuma R."/>
            <person name="Era A."/>
            <person name="Ohbayashi R."/>
            <person name="Uzuka A."/>
            <person name="Nozaki H."/>
            <person name="Yoshikawa H."/>
            <person name="Miyagishima S.Y."/>
        </authorList>
    </citation>
    <scope>NUCLEOTIDE SEQUENCE [LARGE SCALE GENOMIC DNA]</scope>
    <source>
        <strain evidence="9 10">NIES-2499</strain>
    </source>
</reference>
<evidence type="ECO:0000256" key="3">
    <source>
        <dbReference type="ARBA" id="ARBA00022741"/>
    </source>
</evidence>
<dbReference type="STRING" id="1157962.A0A250X4N6"/>
<dbReference type="AlphaFoldDB" id="A0A250X4N6"/>
<comment type="caution">
    <text evidence="9">The sequence shown here is derived from an EMBL/GenBank/DDBJ whole genome shotgun (WGS) entry which is preliminary data.</text>
</comment>
<name>A0A250X4N6_9CHLO</name>
<organism evidence="9 10">
    <name type="scientific">Chlamydomonas eustigma</name>
    <dbReference type="NCBI Taxonomy" id="1157962"/>
    <lineage>
        <taxon>Eukaryota</taxon>
        <taxon>Viridiplantae</taxon>
        <taxon>Chlorophyta</taxon>
        <taxon>core chlorophytes</taxon>
        <taxon>Chlorophyceae</taxon>
        <taxon>CS clade</taxon>
        <taxon>Chlamydomonadales</taxon>
        <taxon>Chlamydomonadaceae</taxon>
        <taxon>Chlamydomonas</taxon>
    </lineage>
</organism>
<evidence type="ECO:0000313" key="10">
    <source>
        <dbReference type="Proteomes" id="UP000232323"/>
    </source>
</evidence>
<evidence type="ECO:0000256" key="6">
    <source>
        <dbReference type="PROSITE-ProRule" id="PRU10141"/>
    </source>
</evidence>
<dbReference type="InterPro" id="IPR017441">
    <property type="entry name" value="Protein_kinase_ATP_BS"/>
</dbReference>
<keyword evidence="1" id="KW-0723">Serine/threonine-protein kinase</keyword>
<dbReference type="Proteomes" id="UP000232323">
    <property type="component" value="Unassembled WGS sequence"/>
</dbReference>
<dbReference type="SMART" id="SM00220">
    <property type="entry name" value="S_TKc"/>
    <property type="match status" value="1"/>
</dbReference>
<dbReference type="EMBL" id="BEGY01000028">
    <property type="protein sequence ID" value="GAX77879.1"/>
    <property type="molecule type" value="Genomic_DNA"/>
</dbReference>
<dbReference type="Gene3D" id="1.10.510.10">
    <property type="entry name" value="Transferase(Phosphotransferase) domain 1"/>
    <property type="match status" value="1"/>
</dbReference>
<dbReference type="PANTHER" id="PTHR44329">
    <property type="entry name" value="SERINE/THREONINE-PROTEIN KINASE TNNI3K-RELATED"/>
    <property type="match status" value="1"/>
</dbReference>
<dbReference type="OrthoDB" id="4062651at2759"/>
<dbReference type="InterPro" id="IPR011009">
    <property type="entry name" value="Kinase-like_dom_sf"/>
</dbReference>
<dbReference type="GO" id="GO:0005524">
    <property type="term" value="F:ATP binding"/>
    <property type="evidence" value="ECO:0007669"/>
    <property type="project" value="UniProtKB-UniRule"/>
</dbReference>
<dbReference type="PROSITE" id="PS00107">
    <property type="entry name" value="PROTEIN_KINASE_ATP"/>
    <property type="match status" value="1"/>
</dbReference>
<keyword evidence="4" id="KW-0418">Kinase</keyword>
<dbReference type="PROSITE" id="PS00108">
    <property type="entry name" value="PROTEIN_KINASE_ST"/>
    <property type="match status" value="1"/>
</dbReference>
<keyword evidence="3 6" id="KW-0547">Nucleotide-binding</keyword>
<dbReference type="InterPro" id="IPR001245">
    <property type="entry name" value="Ser-Thr/Tyr_kinase_cat_dom"/>
</dbReference>
<evidence type="ECO:0000256" key="4">
    <source>
        <dbReference type="ARBA" id="ARBA00022777"/>
    </source>
</evidence>
<keyword evidence="5 6" id="KW-0067">ATP-binding</keyword>
<dbReference type="Pfam" id="PF07714">
    <property type="entry name" value="PK_Tyr_Ser-Thr"/>
    <property type="match status" value="1"/>
</dbReference>
<dbReference type="InterPro" id="IPR008271">
    <property type="entry name" value="Ser/Thr_kinase_AS"/>
</dbReference>
<dbReference type="GO" id="GO:0004674">
    <property type="term" value="F:protein serine/threonine kinase activity"/>
    <property type="evidence" value="ECO:0007669"/>
    <property type="project" value="UniProtKB-KW"/>
</dbReference>